<keyword evidence="1" id="KW-0472">Membrane</keyword>
<evidence type="ECO:0000313" key="3">
    <source>
        <dbReference type="Proteomes" id="UP001348817"/>
    </source>
</evidence>
<dbReference type="EMBL" id="AP025314">
    <property type="protein sequence ID" value="BDD09756.1"/>
    <property type="molecule type" value="Genomic_DNA"/>
</dbReference>
<dbReference type="RefSeq" id="WP_338391349.1">
    <property type="nucleotide sequence ID" value="NZ_AP025314.1"/>
</dbReference>
<dbReference type="Pfam" id="PF03929">
    <property type="entry name" value="PepSY_TM"/>
    <property type="match status" value="1"/>
</dbReference>
<feature type="transmembrane region" description="Helical" evidence="1">
    <location>
        <begin position="149"/>
        <end position="169"/>
    </location>
</feature>
<dbReference type="AlphaFoldDB" id="A0AAU9CC54"/>
<dbReference type="Proteomes" id="UP001348817">
    <property type="component" value="Chromosome"/>
</dbReference>
<name>A0AAU9CC54_9BACT</name>
<dbReference type="KEGG" id="fax:FUAX_21880"/>
<organism evidence="2 3">
    <name type="scientific">Fulvitalea axinellae</name>
    <dbReference type="NCBI Taxonomy" id="1182444"/>
    <lineage>
        <taxon>Bacteria</taxon>
        <taxon>Pseudomonadati</taxon>
        <taxon>Bacteroidota</taxon>
        <taxon>Cytophagia</taxon>
        <taxon>Cytophagales</taxon>
        <taxon>Persicobacteraceae</taxon>
        <taxon>Fulvitalea</taxon>
    </lineage>
</organism>
<proteinExistence type="predicted"/>
<gene>
    <name evidence="2" type="ORF">FUAX_21880</name>
</gene>
<accession>A0AAU9CC54</accession>
<keyword evidence="1" id="KW-0812">Transmembrane</keyword>
<feature type="transmembrane region" description="Helical" evidence="1">
    <location>
        <begin position="344"/>
        <end position="366"/>
    </location>
</feature>
<feature type="transmembrane region" description="Helical" evidence="1">
    <location>
        <begin position="198"/>
        <end position="220"/>
    </location>
</feature>
<sequence>MPRKNQADFREWSRRIHLYLGLITGAVTLLTCLTGAILVFEDELGPYVYPERYDFVPTSEKVELETYRHIIEKDNSILSNGKVTGARVFGPDYLAYQFFVSNKEKQRRTVYANPYKVEILDVSESKKEFFHTVEMLHRNLLLEKVGKQITAYCTVAFIVLLISGIILWVPKSKKGWKTRFKVKLKGASWKRLNYDLHVVLGFYVAVFGLILSLTGLVWSFDFIRGGIISLGTNRGKEKPKSEIIKDKSQSTITLDEAHKLITEDFEEIWRTTIRVSSKKDGTAWGAVTHADSPHENGYDAVHLDKYSGKKLKTEKFEDLPAGDKLYRYMYPIHIGTIFGMPTKILAFITCLIGFGLPITGLIMWIIKGKRLPGISSRRKKKVSRGLKAKTL</sequence>
<evidence type="ECO:0000256" key="1">
    <source>
        <dbReference type="SAM" id="Phobius"/>
    </source>
</evidence>
<protein>
    <submittedName>
        <fullName evidence="2">Membrane protein</fullName>
    </submittedName>
</protein>
<evidence type="ECO:0000313" key="2">
    <source>
        <dbReference type="EMBL" id="BDD09756.1"/>
    </source>
</evidence>
<keyword evidence="1" id="KW-1133">Transmembrane helix</keyword>
<keyword evidence="3" id="KW-1185">Reference proteome</keyword>
<feature type="transmembrane region" description="Helical" evidence="1">
    <location>
        <begin position="20"/>
        <end position="40"/>
    </location>
</feature>
<dbReference type="PANTHER" id="PTHR34219:SF3">
    <property type="entry name" value="BLL7967 PROTEIN"/>
    <property type="match status" value="1"/>
</dbReference>
<reference evidence="2 3" key="1">
    <citation type="submission" date="2021-12" db="EMBL/GenBank/DDBJ databases">
        <title>Genome sequencing of bacteria with rrn-lacking chromosome and rrn-plasmid.</title>
        <authorList>
            <person name="Anda M."/>
            <person name="Iwasaki W."/>
        </authorList>
    </citation>
    <scope>NUCLEOTIDE SEQUENCE [LARGE SCALE GENOMIC DNA]</scope>
    <source>
        <strain evidence="2 3">DSM 100852</strain>
    </source>
</reference>
<dbReference type="InterPro" id="IPR005625">
    <property type="entry name" value="PepSY-ass_TM"/>
</dbReference>
<dbReference type="PANTHER" id="PTHR34219">
    <property type="entry name" value="IRON-REGULATED INNER MEMBRANE PROTEIN-RELATED"/>
    <property type="match status" value="1"/>
</dbReference>